<accession>A0A8S9HYU1</accession>
<protein>
    <submittedName>
        <fullName evidence="2">Uncharacterized protein</fullName>
    </submittedName>
</protein>
<dbReference type="EMBL" id="QGKY02001250">
    <property type="protein sequence ID" value="KAF2563279.1"/>
    <property type="molecule type" value="Genomic_DNA"/>
</dbReference>
<organism evidence="2">
    <name type="scientific">Brassica cretica</name>
    <name type="common">Mustard</name>
    <dbReference type="NCBI Taxonomy" id="69181"/>
    <lineage>
        <taxon>Eukaryota</taxon>
        <taxon>Viridiplantae</taxon>
        <taxon>Streptophyta</taxon>
        <taxon>Embryophyta</taxon>
        <taxon>Tracheophyta</taxon>
        <taxon>Spermatophyta</taxon>
        <taxon>Magnoliopsida</taxon>
        <taxon>eudicotyledons</taxon>
        <taxon>Gunneridae</taxon>
        <taxon>Pentapetalae</taxon>
        <taxon>rosids</taxon>
        <taxon>malvids</taxon>
        <taxon>Brassicales</taxon>
        <taxon>Brassicaceae</taxon>
        <taxon>Brassiceae</taxon>
        <taxon>Brassica</taxon>
    </lineage>
</organism>
<proteinExistence type="predicted"/>
<evidence type="ECO:0000256" key="1">
    <source>
        <dbReference type="SAM" id="MobiDB-lite"/>
    </source>
</evidence>
<feature type="region of interest" description="Disordered" evidence="1">
    <location>
        <begin position="1"/>
        <end position="74"/>
    </location>
</feature>
<reference evidence="2" key="1">
    <citation type="submission" date="2019-12" db="EMBL/GenBank/DDBJ databases">
        <title>Genome sequencing and annotation of Brassica cretica.</title>
        <authorList>
            <person name="Studholme D.J."/>
            <person name="Sarris P.F."/>
        </authorList>
    </citation>
    <scope>NUCLEOTIDE SEQUENCE</scope>
    <source>
        <strain evidence="2">PFS-102/07</strain>
        <tissue evidence="2">Leaf</tissue>
    </source>
</reference>
<sequence>MVTLGDEDGDSTGDSLTTPTAALEGSAPPPKESREGVSSPREGNRSPWTNHPPVEPLPPPEVVNGVGESSNSRKIKVLQKDKEIAVATETPNVEINGDGQVRYAITLNLNVVSDLLHELEVIPPALGNNVVGDKSREKFEVGGTSGGDMNTDALKLDWALAGRNPSPPTDRVRVTGAKEFDQVEGDMVISPSRFSVLAIEDNEERDGDADDDIEEAEVVSEVQKVKYN</sequence>
<dbReference type="AlphaFoldDB" id="A0A8S9HYU1"/>
<evidence type="ECO:0000313" key="2">
    <source>
        <dbReference type="EMBL" id="KAF2563279.1"/>
    </source>
</evidence>
<comment type="caution">
    <text evidence="2">The sequence shown here is derived from an EMBL/GenBank/DDBJ whole genome shotgun (WGS) entry which is preliminary data.</text>
</comment>
<feature type="compositionally biased region" description="Acidic residues" evidence="1">
    <location>
        <begin position="1"/>
        <end position="11"/>
    </location>
</feature>
<gene>
    <name evidence="2" type="ORF">F2Q70_00018674</name>
</gene>
<name>A0A8S9HYU1_BRACR</name>